<organism evidence="11 12">
    <name type="scientific">Microctonus hyperodae</name>
    <name type="common">Parasitoid wasp</name>
    <dbReference type="NCBI Taxonomy" id="165561"/>
    <lineage>
        <taxon>Eukaryota</taxon>
        <taxon>Metazoa</taxon>
        <taxon>Ecdysozoa</taxon>
        <taxon>Arthropoda</taxon>
        <taxon>Hexapoda</taxon>
        <taxon>Insecta</taxon>
        <taxon>Pterygota</taxon>
        <taxon>Neoptera</taxon>
        <taxon>Endopterygota</taxon>
        <taxon>Hymenoptera</taxon>
        <taxon>Apocrita</taxon>
        <taxon>Ichneumonoidea</taxon>
        <taxon>Braconidae</taxon>
        <taxon>Euphorinae</taxon>
        <taxon>Microctonus</taxon>
    </lineage>
</organism>
<dbReference type="Pfam" id="PF02949">
    <property type="entry name" value="7tm_6"/>
    <property type="match status" value="1"/>
</dbReference>
<gene>
    <name evidence="11" type="ORF">PV327_003384</name>
</gene>
<dbReference type="GO" id="GO:0005886">
    <property type="term" value="C:plasma membrane"/>
    <property type="evidence" value="ECO:0007669"/>
    <property type="project" value="UniProtKB-SubCell"/>
</dbReference>
<keyword evidence="9" id="KW-0807">Transducer</keyword>
<evidence type="ECO:0000256" key="10">
    <source>
        <dbReference type="SAM" id="Phobius"/>
    </source>
</evidence>
<name>A0AA39G3V9_MICHY</name>
<proteinExistence type="predicted"/>
<dbReference type="GO" id="GO:0007165">
    <property type="term" value="P:signal transduction"/>
    <property type="evidence" value="ECO:0007669"/>
    <property type="project" value="UniProtKB-KW"/>
</dbReference>
<keyword evidence="12" id="KW-1185">Reference proteome</keyword>
<dbReference type="EMBL" id="JAQQBR010000002">
    <property type="protein sequence ID" value="KAK0181067.1"/>
    <property type="molecule type" value="Genomic_DNA"/>
</dbReference>
<keyword evidence="5" id="KW-0552">Olfaction</keyword>
<reference evidence="11" key="2">
    <citation type="submission" date="2023-03" db="EMBL/GenBank/DDBJ databases">
        <authorList>
            <person name="Inwood S.N."/>
            <person name="Skelly J.G."/>
            <person name="Guhlin J."/>
            <person name="Harrop T.W.R."/>
            <person name="Goldson S.G."/>
            <person name="Dearden P.K."/>
        </authorList>
    </citation>
    <scope>NUCLEOTIDE SEQUENCE</scope>
    <source>
        <strain evidence="11">Lincoln</strain>
        <tissue evidence="11">Whole body</tissue>
    </source>
</reference>
<dbReference type="PANTHER" id="PTHR21137">
    <property type="entry name" value="ODORANT RECEPTOR"/>
    <property type="match status" value="1"/>
</dbReference>
<evidence type="ECO:0000256" key="8">
    <source>
        <dbReference type="ARBA" id="ARBA00023170"/>
    </source>
</evidence>
<keyword evidence="8" id="KW-0675">Receptor</keyword>
<evidence type="ECO:0000256" key="5">
    <source>
        <dbReference type="ARBA" id="ARBA00022725"/>
    </source>
</evidence>
<protein>
    <submittedName>
        <fullName evidence="11">Uncharacterized protein</fullName>
    </submittedName>
</protein>
<feature type="transmembrane region" description="Helical" evidence="10">
    <location>
        <begin position="37"/>
        <end position="56"/>
    </location>
</feature>
<keyword evidence="7 10" id="KW-0472">Membrane</keyword>
<evidence type="ECO:0000256" key="7">
    <source>
        <dbReference type="ARBA" id="ARBA00023136"/>
    </source>
</evidence>
<dbReference type="PANTHER" id="PTHR21137:SF35">
    <property type="entry name" value="ODORANT RECEPTOR 19A-RELATED"/>
    <property type="match status" value="1"/>
</dbReference>
<evidence type="ECO:0000256" key="3">
    <source>
        <dbReference type="ARBA" id="ARBA00022606"/>
    </source>
</evidence>
<reference evidence="11" key="1">
    <citation type="journal article" date="2023" name="bioRxiv">
        <title>Scaffold-level genome assemblies of two parasitoid biocontrol wasps reveal the parthenogenesis mechanism and an associated novel virus.</title>
        <authorList>
            <person name="Inwood S."/>
            <person name="Skelly J."/>
            <person name="Guhlin J."/>
            <person name="Harrop T."/>
            <person name="Goldson S."/>
            <person name="Dearden P."/>
        </authorList>
    </citation>
    <scope>NUCLEOTIDE SEQUENCE</scope>
    <source>
        <strain evidence="11">Lincoln</strain>
        <tissue evidence="11">Whole body</tissue>
    </source>
</reference>
<evidence type="ECO:0000256" key="6">
    <source>
        <dbReference type="ARBA" id="ARBA00022989"/>
    </source>
</evidence>
<keyword evidence="2" id="KW-1003">Cell membrane</keyword>
<keyword evidence="6 10" id="KW-1133">Transmembrane helix</keyword>
<comment type="subcellular location">
    <subcellularLocation>
        <location evidence="1">Cell membrane</location>
        <topology evidence="1">Multi-pass membrane protein</topology>
    </subcellularLocation>
</comment>
<evidence type="ECO:0000256" key="2">
    <source>
        <dbReference type="ARBA" id="ARBA00022475"/>
    </source>
</evidence>
<dbReference type="AlphaFoldDB" id="A0AA39G3V9"/>
<sequence>MSSRVLETLKTKPCLPRDKIDWTIQNKFDNDIKWNSLKYAIFTEVVVFGVIILSLMKDAPQRQLAFEAWIPYSYDSGLSYWITYIHQFIASTIGSFVNISYDTLIPGCMMHTCAQLEIFKHRLNNLSQVHSKFNHDESSESNINYQKKIMIERKIISESIKHHSLILQLSNNYII</sequence>
<dbReference type="InterPro" id="IPR004117">
    <property type="entry name" value="7tm6_olfct_rcpt"/>
</dbReference>
<evidence type="ECO:0000313" key="12">
    <source>
        <dbReference type="Proteomes" id="UP001168972"/>
    </source>
</evidence>
<evidence type="ECO:0000256" key="4">
    <source>
        <dbReference type="ARBA" id="ARBA00022692"/>
    </source>
</evidence>
<dbReference type="GO" id="GO:0004984">
    <property type="term" value="F:olfactory receptor activity"/>
    <property type="evidence" value="ECO:0007669"/>
    <property type="project" value="InterPro"/>
</dbReference>
<accession>A0AA39G3V9</accession>
<dbReference type="Proteomes" id="UP001168972">
    <property type="component" value="Unassembled WGS sequence"/>
</dbReference>
<dbReference type="GO" id="GO:0005549">
    <property type="term" value="F:odorant binding"/>
    <property type="evidence" value="ECO:0007669"/>
    <property type="project" value="InterPro"/>
</dbReference>
<comment type="caution">
    <text evidence="11">The sequence shown here is derived from an EMBL/GenBank/DDBJ whole genome shotgun (WGS) entry which is preliminary data.</text>
</comment>
<keyword evidence="3" id="KW-0716">Sensory transduction</keyword>
<evidence type="ECO:0000256" key="1">
    <source>
        <dbReference type="ARBA" id="ARBA00004651"/>
    </source>
</evidence>
<keyword evidence="4 10" id="KW-0812">Transmembrane</keyword>
<evidence type="ECO:0000256" key="9">
    <source>
        <dbReference type="ARBA" id="ARBA00023224"/>
    </source>
</evidence>
<evidence type="ECO:0000313" key="11">
    <source>
        <dbReference type="EMBL" id="KAK0181067.1"/>
    </source>
</evidence>